<evidence type="ECO:0000259" key="2">
    <source>
        <dbReference type="Pfam" id="PF16092"/>
    </source>
</evidence>
<evidence type="ECO:0000313" key="4">
    <source>
        <dbReference type="Proteomes" id="UP000195570"/>
    </source>
</evidence>
<proteinExistence type="predicted"/>
<dbReference type="PANTHER" id="PTHR21178">
    <property type="entry name" value="CILIA- AND FLAGELLA-ASSOCIATED PROTEIN 61"/>
    <property type="match status" value="1"/>
</dbReference>
<dbReference type="VEuPathDB" id="TriTrypDB:TEOVI_000351200"/>
<sequence>MESKRFSVGSETQLPLRFRRSYTSDAAGIAQLRKIASVAQCIPPTAMYPWKTESEFTTLIEQSVISITAISTVIDKPVGFICLDDTPHTTLIPGDSWEVLLDDSDGDCDKPLSIFPCNTLWVKAVLVPTSTALMSDSTNMTKEDLDLQRKLLLFGYSSEALLQRFLHIALDNLPSIEHLLVPCPMGQTYRVFENIGFRPRPLQPSSFNGTVLHIKSVSIVPQLLLRLGIVEDYDDFVVRILGGDGLITSLPEEFYLDELLKDQNSNNKVIVAEDAVTHRVAGIMCLEASIEDQQMISRQYYTELYGKLRPMRGQRNASKGAVTSNMVRIKFFYIDPAYALRAKSFLPVIYKEFPFVEYVIITLPYDTEKPPFLGDFDHIPLRKYYPRNSEGYLIPPPDGLWINCRYAADPVVATPVRSEKDITSINVFLDEPHMEFSQHQITLLREDIQRLRSGRETPEDVEESNINSFVFSFVTYTENVGSEKQLPIVVGVASARKISVNEMYSLRANYDLDKLVNYYSKAPRDYSETDVTLSSEEGRRKFFRNEVRGLLVRSFYVRPVYRSRISFLMRELLRHTDCELALLLEDNASSPFTTLLHQLLRIQPRRVVEKPRPPASEPVFTPRSPERIPSKDVSPLGCLFAATRRTLGDRKKLVHTRIIVVGAGSTGLTFLYRLLTVPYICFTNLVLISTDGMPEHPNQQQNLWSTDRMELLEREHMGLTVGNPIRVIHGSMVDIETAQRYVVVDDSTYEPYDYVILTTGRQFGVPLSISSLQQPVQQRQQLSRTSTPPGVLPISGSASVERLQRTLYELDRNPENVSNIVVYGSGLDAFAIATSIINLGFSPQRMVLVSPDVTNPFVDKDAFECVVRMWSALGANTMHGYKISRTEYDDDGTTLTTVVLSPVPALAAPAGPGTDSNARSSVEINCSLIVCCEDKDIDSNVLSTLNRRSIVFDGRVTVESNYLTTNPCVYATGPVAMFTRRYGTTTSFDEFNARDVGTNLAEVILGTLGFEEFATPNLQSCTDKENELLAAHNELYSKVLDENGSRNANYGVDLNSLSAEKDAHEIAKQNQLKQQQKLPVYTTPVASRIRLPGKYVFFSTMRIFFDPAQCTRLYYSCIEDNKPYVDDITASYQVATPADRGSIYKDVEQDLLVIYLNKHTRLIDAVVYFGNGSPETHNYMCLIGLPHSLLNLIFRYNEARTDLLESDDCGSNSSMSGSKSTASNKIDIVAQESTLNLMEYLRSPRLQVVFYDRFVEFYENLRKKMQEHEDVMKMKQSALQRMEVTPRISAKNRAIYLEKLTEMQKDFARRVQYELIKFLHESKEYLPQIMYLPDITEHVEKNEGRQE</sequence>
<dbReference type="GO" id="GO:0016491">
    <property type="term" value="F:oxidoreductase activity"/>
    <property type="evidence" value="ECO:0007669"/>
    <property type="project" value="InterPro"/>
</dbReference>
<dbReference type="EMBL" id="CZPT02001763">
    <property type="protein sequence ID" value="SCU71930.1"/>
    <property type="molecule type" value="Genomic_DNA"/>
</dbReference>
<dbReference type="PANTHER" id="PTHR21178:SF8">
    <property type="entry name" value="CILIA- AND FLAGELLA-ASSOCIATED PROTEIN 61"/>
    <property type="match status" value="1"/>
</dbReference>
<protein>
    <recommendedName>
        <fullName evidence="5">Cilia- and flagella-associated protein 61 N-terminal domain-containing protein</fullName>
    </recommendedName>
</protein>
<keyword evidence="4" id="KW-1185">Reference proteome</keyword>
<dbReference type="InterPro" id="IPR038884">
    <property type="entry name" value="CFAP61"/>
</dbReference>
<dbReference type="InterPro" id="IPR032151">
    <property type="entry name" value="CFAP61_N"/>
</dbReference>
<dbReference type="InterPro" id="IPR036188">
    <property type="entry name" value="FAD/NAD-bd_sf"/>
</dbReference>
<dbReference type="Pfam" id="PF07992">
    <property type="entry name" value="Pyr_redox_2"/>
    <property type="match status" value="1"/>
</dbReference>
<organism evidence="3 4">
    <name type="scientific">Trypanosoma equiperdum</name>
    <dbReference type="NCBI Taxonomy" id="5694"/>
    <lineage>
        <taxon>Eukaryota</taxon>
        <taxon>Discoba</taxon>
        <taxon>Euglenozoa</taxon>
        <taxon>Kinetoplastea</taxon>
        <taxon>Metakinetoplastina</taxon>
        <taxon>Trypanosomatida</taxon>
        <taxon>Trypanosomatidae</taxon>
        <taxon>Trypanosoma</taxon>
    </lineage>
</organism>
<dbReference type="Pfam" id="PF16092">
    <property type="entry name" value="CFAP61_N"/>
    <property type="match status" value="1"/>
</dbReference>
<evidence type="ECO:0008006" key="5">
    <source>
        <dbReference type="Google" id="ProtNLM"/>
    </source>
</evidence>
<reference evidence="3" key="1">
    <citation type="submission" date="2016-09" db="EMBL/GenBank/DDBJ databases">
        <authorList>
            <person name="Hebert L."/>
            <person name="Moumen B."/>
        </authorList>
    </citation>
    <scope>NUCLEOTIDE SEQUENCE [LARGE SCALE GENOMIC DNA]</scope>
    <source>
        <strain evidence="3">OVI</strain>
    </source>
</reference>
<dbReference type="Proteomes" id="UP000195570">
    <property type="component" value="Unassembled WGS sequence"/>
</dbReference>
<name>A0A1G4IHK8_TRYEQ</name>
<accession>A0A1G4IHK8</accession>
<dbReference type="GeneID" id="92377452"/>
<feature type="domain" description="Cilia- and flagella-associated protein 61 N-terminal" evidence="2">
    <location>
        <begin position="19"/>
        <end position="307"/>
    </location>
</feature>
<feature type="domain" description="FAD/NAD(P)-binding" evidence="1">
    <location>
        <begin position="657"/>
        <end position="979"/>
    </location>
</feature>
<dbReference type="InterPro" id="IPR023753">
    <property type="entry name" value="FAD/NAD-binding_dom"/>
</dbReference>
<comment type="caution">
    <text evidence="3">The sequence shown here is derived from an EMBL/GenBank/DDBJ whole genome shotgun (WGS) entry which is preliminary data.</text>
</comment>
<dbReference type="Gene3D" id="3.50.50.60">
    <property type="entry name" value="FAD/NAD(P)-binding domain"/>
    <property type="match status" value="2"/>
</dbReference>
<dbReference type="RefSeq" id="XP_067082506.1">
    <property type="nucleotide sequence ID" value="XM_067226405.1"/>
</dbReference>
<dbReference type="SUPFAM" id="SSF51905">
    <property type="entry name" value="FAD/NAD(P)-binding domain"/>
    <property type="match status" value="1"/>
</dbReference>
<evidence type="ECO:0000313" key="3">
    <source>
        <dbReference type="EMBL" id="SCU71930.1"/>
    </source>
</evidence>
<gene>
    <name evidence="3" type="ORF">TEOVI_000351200</name>
</gene>
<evidence type="ECO:0000259" key="1">
    <source>
        <dbReference type="Pfam" id="PF07992"/>
    </source>
</evidence>